<proteinExistence type="predicted"/>
<organism evidence="2 3">
    <name type="scientific">Comamonas odontotermitis</name>
    <dbReference type="NCBI Taxonomy" id="379895"/>
    <lineage>
        <taxon>Bacteria</taxon>
        <taxon>Pseudomonadati</taxon>
        <taxon>Pseudomonadota</taxon>
        <taxon>Betaproteobacteria</taxon>
        <taxon>Burkholderiales</taxon>
        <taxon>Comamonadaceae</taxon>
        <taxon>Comamonas</taxon>
    </lineage>
</organism>
<evidence type="ECO:0000313" key="3">
    <source>
        <dbReference type="Proteomes" id="UP000562492"/>
    </source>
</evidence>
<accession>A0ABR6RIT4</accession>
<protein>
    <submittedName>
        <fullName evidence="2">Nucleic acid-binding protein</fullName>
    </submittedName>
</protein>
<comment type="caution">
    <text evidence="2">The sequence shown here is derived from an EMBL/GenBank/DDBJ whole genome shotgun (WGS) entry which is preliminary data.</text>
</comment>
<dbReference type="Gene3D" id="3.40.50.1010">
    <property type="entry name" value="5'-nuclease"/>
    <property type="match status" value="1"/>
</dbReference>
<name>A0ABR6RIT4_9BURK</name>
<dbReference type="SUPFAM" id="SSF88723">
    <property type="entry name" value="PIN domain-like"/>
    <property type="match status" value="1"/>
</dbReference>
<sequence length="146" mass="16062">MSATAFILDATVTAAWLLPDNASPHTQRLYTRIRRDEVDPQAPNLWQWECGNLIASGVNNGRIPTASVEGLWSVLEAIRHRVELHDLAPAQHKAVLDVALDTGLPVYDAAYLWLAQSLRLPLATFDQAQQAAAKKRGIALLAPEDF</sequence>
<dbReference type="CDD" id="cd09873">
    <property type="entry name" value="PIN_Pae0151-like"/>
    <property type="match status" value="1"/>
</dbReference>
<evidence type="ECO:0000256" key="1">
    <source>
        <dbReference type="ARBA" id="ARBA00022842"/>
    </source>
</evidence>
<dbReference type="RefSeq" id="WP_184709855.1">
    <property type="nucleotide sequence ID" value="NZ_JACHKZ010000021.1"/>
</dbReference>
<dbReference type="InterPro" id="IPR044153">
    <property type="entry name" value="PIN_Pae0151-like"/>
</dbReference>
<dbReference type="PANTHER" id="PTHR35901">
    <property type="entry name" value="RIBONUCLEASE VAPC3"/>
    <property type="match status" value="1"/>
</dbReference>
<evidence type="ECO:0000313" key="2">
    <source>
        <dbReference type="EMBL" id="MBB6579002.1"/>
    </source>
</evidence>
<dbReference type="InterPro" id="IPR029060">
    <property type="entry name" value="PIN-like_dom_sf"/>
</dbReference>
<dbReference type="Proteomes" id="UP000562492">
    <property type="component" value="Unassembled WGS sequence"/>
</dbReference>
<reference evidence="2 3" key="1">
    <citation type="submission" date="2020-08" db="EMBL/GenBank/DDBJ databases">
        <title>Functional genomics of gut bacteria from endangered species of beetles.</title>
        <authorList>
            <person name="Carlos-Shanley C."/>
        </authorList>
    </citation>
    <scope>NUCLEOTIDE SEQUENCE [LARGE SCALE GENOMIC DNA]</scope>
    <source>
        <strain evidence="2 3">S00124</strain>
    </source>
</reference>
<dbReference type="PANTHER" id="PTHR35901:SF1">
    <property type="entry name" value="EXONUCLEASE VAPC9"/>
    <property type="match status" value="1"/>
</dbReference>
<keyword evidence="3" id="KW-1185">Reference proteome</keyword>
<gene>
    <name evidence="2" type="ORF">HNP33_003107</name>
</gene>
<keyword evidence="1" id="KW-0460">Magnesium</keyword>
<dbReference type="EMBL" id="JACHKZ010000021">
    <property type="protein sequence ID" value="MBB6579002.1"/>
    <property type="molecule type" value="Genomic_DNA"/>
</dbReference>
<dbReference type="InterPro" id="IPR051619">
    <property type="entry name" value="TypeII_TA_RNase_PINc/VapC"/>
</dbReference>